<dbReference type="Gene3D" id="3.30.1340.30">
    <property type="match status" value="1"/>
</dbReference>
<dbReference type="SUPFAM" id="SSF54631">
    <property type="entry name" value="CBS-domain pair"/>
    <property type="match status" value="1"/>
</dbReference>
<dbReference type="Pfam" id="PF00571">
    <property type="entry name" value="CBS"/>
    <property type="match status" value="2"/>
</dbReference>
<dbReference type="PIRSF" id="PIRSF036990">
    <property type="entry name" value="UCP036990_CBS_BON"/>
    <property type="match status" value="1"/>
</dbReference>
<evidence type="ECO:0000259" key="4">
    <source>
        <dbReference type="PROSITE" id="PS51371"/>
    </source>
</evidence>
<evidence type="ECO:0000259" key="3">
    <source>
        <dbReference type="PROSITE" id="PS50914"/>
    </source>
</evidence>
<reference evidence="5 6" key="1">
    <citation type="submission" date="2024-04" db="EMBL/GenBank/DDBJ databases">
        <title>Complete genome sequence of Nguyenibacter vanlangesis HBCM-1154, a strain capable of nitrogen fixation, IAA production, and phosphorus solubilization isolated from sugarcane soil.</title>
        <authorList>
            <person name="MY HANH P."/>
        </authorList>
    </citation>
    <scope>NUCLEOTIDE SEQUENCE [LARGE SCALE GENOMIC DNA]</scope>
    <source>
        <strain evidence="5 6">HBCM 1154</strain>
    </source>
</reference>
<feature type="domain" description="CBS" evidence="4">
    <location>
        <begin position="7"/>
        <end position="65"/>
    </location>
</feature>
<proteinExistence type="predicted"/>
<feature type="domain" description="BON" evidence="3">
    <location>
        <begin position="155"/>
        <end position="224"/>
    </location>
</feature>
<dbReference type="InterPro" id="IPR017080">
    <property type="entry name" value="UCP036990_CBS_BON"/>
</dbReference>
<keyword evidence="1 2" id="KW-0129">CBS domain</keyword>
<dbReference type="InterPro" id="IPR000644">
    <property type="entry name" value="CBS_dom"/>
</dbReference>
<feature type="domain" description="CBS" evidence="4">
    <location>
        <begin position="94"/>
        <end position="153"/>
    </location>
</feature>
<dbReference type="EMBL" id="CP152276">
    <property type="protein sequence ID" value="XAE44083.1"/>
    <property type="molecule type" value="Genomic_DNA"/>
</dbReference>
<evidence type="ECO:0000313" key="6">
    <source>
        <dbReference type="Proteomes" id="UP001449795"/>
    </source>
</evidence>
<dbReference type="CDD" id="cd02205">
    <property type="entry name" value="CBS_pair_SF"/>
    <property type="match status" value="1"/>
</dbReference>
<dbReference type="PROSITE" id="PS51371">
    <property type="entry name" value="CBS"/>
    <property type="match status" value="2"/>
</dbReference>
<dbReference type="PROSITE" id="PS50914">
    <property type="entry name" value="BON"/>
    <property type="match status" value="1"/>
</dbReference>
<dbReference type="Proteomes" id="UP001449795">
    <property type="component" value="Chromosome"/>
</dbReference>
<name>A0ABZ3D8X2_9PROT</name>
<evidence type="ECO:0000256" key="2">
    <source>
        <dbReference type="PROSITE-ProRule" id="PRU00703"/>
    </source>
</evidence>
<dbReference type="InterPro" id="IPR046342">
    <property type="entry name" value="CBS_dom_sf"/>
</dbReference>
<gene>
    <name evidence="5" type="ORF">AAC691_06525</name>
</gene>
<dbReference type="Gene3D" id="3.10.580.10">
    <property type="entry name" value="CBS-domain"/>
    <property type="match status" value="1"/>
</dbReference>
<protein>
    <submittedName>
        <fullName evidence="5">CBS domain-containing protein</fullName>
    </submittedName>
</protein>
<accession>A0ABZ3D8X2</accession>
<dbReference type="SMART" id="SM00116">
    <property type="entry name" value="CBS"/>
    <property type="match status" value="2"/>
</dbReference>
<dbReference type="InterPro" id="IPR007055">
    <property type="entry name" value="BON_dom"/>
</dbReference>
<dbReference type="CDD" id="cd04586">
    <property type="entry name" value="CBS_pair_BON_assoc"/>
    <property type="match status" value="1"/>
</dbReference>
<sequence>MQVKDVMTSPAIGIAPTDAITDAIRLMLEHRVSGLPVITPTGELVGVVTEGDLMRRSELDTEAAVSWFGNLFRTPGRQASDYVHSHGRRVGDIMSERPVSIWPEAPLRDAVMMLALHNVRRLPVVKDDQVVGIISRSDILRALLPLVPQDHAVSDDRNIREAILREHRRVLPWSARTLIGVDVANGVVELTGTVTDDRVRTAARVAAENVKGVVSVVDHVVYTNPYEGVTIPPPPLL</sequence>
<dbReference type="PANTHER" id="PTHR43080:SF26">
    <property type="entry name" value="REGULATORY PROTEIN"/>
    <property type="match status" value="1"/>
</dbReference>
<dbReference type="InterPro" id="IPR051257">
    <property type="entry name" value="Diverse_CBS-Domain"/>
</dbReference>
<evidence type="ECO:0000313" key="5">
    <source>
        <dbReference type="EMBL" id="XAE44083.1"/>
    </source>
</evidence>
<keyword evidence="6" id="KW-1185">Reference proteome</keyword>
<organism evidence="5 6">
    <name type="scientific">Nguyenibacter vanlangensis</name>
    <dbReference type="NCBI Taxonomy" id="1216886"/>
    <lineage>
        <taxon>Bacteria</taxon>
        <taxon>Pseudomonadati</taxon>
        <taxon>Pseudomonadota</taxon>
        <taxon>Alphaproteobacteria</taxon>
        <taxon>Acetobacterales</taxon>
        <taxon>Acetobacteraceae</taxon>
        <taxon>Nguyenibacter</taxon>
    </lineage>
</organism>
<dbReference type="PANTHER" id="PTHR43080">
    <property type="entry name" value="CBS DOMAIN-CONTAINING PROTEIN CBSX3, MITOCHONDRIAL"/>
    <property type="match status" value="1"/>
</dbReference>
<dbReference type="RefSeq" id="WP_342629397.1">
    <property type="nucleotide sequence ID" value="NZ_CP152276.1"/>
</dbReference>
<dbReference type="Pfam" id="PF04972">
    <property type="entry name" value="BON"/>
    <property type="match status" value="1"/>
</dbReference>
<evidence type="ECO:0000256" key="1">
    <source>
        <dbReference type="ARBA" id="ARBA00023122"/>
    </source>
</evidence>